<keyword evidence="3" id="KW-1185">Reference proteome</keyword>
<name>A0A5A7R4H9_STRAF</name>
<keyword evidence="2" id="KW-0238">DNA-binding</keyword>
<evidence type="ECO:0000256" key="1">
    <source>
        <dbReference type="SAM" id="MobiDB-lite"/>
    </source>
</evidence>
<evidence type="ECO:0000313" key="3">
    <source>
        <dbReference type="Proteomes" id="UP000325081"/>
    </source>
</evidence>
<accession>A0A5A7R4H9</accession>
<organism evidence="2 3">
    <name type="scientific">Striga asiatica</name>
    <name type="common">Asiatic witchweed</name>
    <name type="synonym">Buchnera asiatica</name>
    <dbReference type="NCBI Taxonomy" id="4170"/>
    <lineage>
        <taxon>Eukaryota</taxon>
        <taxon>Viridiplantae</taxon>
        <taxon>Streptophyta</taxon>
        <taxon>Embryophyta</taxon>
        <taxon>Tracheophyta</taxon>
        <taxon>Spermatophyta</taxon>
        <taxon>Magnoliopsida</taxon>
        <taxon>eudicotyledons</taxon>
        <taxon>Gunneridae</taxon>
        <taxon>Pentapetalae</taxon>
        <taxon>asterids</taxon>
        <taxon>lamiids</taxon>
        <taxon>Lamiales</taxon>
        <taxon>Orobanchaceae</taxon>
        <taxon>Buchnereae</taxon>
        <taxon>Striga</taxon>
    </lineage>
</organism>
<dbReference type="GO" id="GO:0003677">
    <property type="term" value="F:DNA binding"/>
    <property type="evidence" value="ECO:0007669"/>
    <property type="project" value="UniProtKB-KW"/>
</dbReference>
<proteinExistence type="predicted"/>
<sequence>METEILVEVPVELSEEDERMYHQGQNQAPLIRGWKRLSGKNHLSRHEKAHEGPIQNHKRRYCPDEEEDTRVALLRWSKGFRSAEVEEKQRVSERIMHIGGVGNPNPLLPTLGQVDLIQSHVQARNNLQFQQRIDQLGGGVGGSAPHHDAD</sequence>
<protein>
    <submittedName>
        <fullName evidence="2">Basic helix-loop-helix (BHLH) DNA-bindingsuperfamily protein</fullName>
    </submittedName>
</protein>
<dbReference type="Proteomes" id="UP000325081">
    <property type="component" value="Unassembled WGS sequence"/>
</dbReference>
<gene>
    <name evidence="2" type="ORF">STAS_29653</name>
</gene>
<dbReference type="AlphaFoldDB" id="A0A5A7R4H9"/>
<dbReference type="EMBL" id="BKCP01010181">
    <property type="protein sequence ID" value="GER52210.1"/>
    <property type="molecule type" value="Genomic_DNA"/>
</dbReference>
<comment type="caution">
    <text evidence="2">The sequence shown here is derived from an EMBL/GenBank/DDBJ whole genome shotgun (WGS) entry which is preliminary data.</text>
</comment>
<feature type="region of interest" description="Disordered" evidence="1">
    <location>
        <begin position="41"/>
        <end position="63"/>
    </location>
</feature>
<evidence type="ECO:0000313" key="2">
    <source>
        <dbReference type="EMBL" id="GER52210.1"/>
    </source>
</evidence>
<reference evidence="3" key="1">
    <citation type="journal article" date="2019" name="Curr. Biol.">
        <title>Genome Sequence of Striga asiatica Provides Insight into the Evolution of Plant Parasitism.</title>
        <authorList>
            <person name="Yoshida S."/>
            <person name="Kim S."/>
            <person name="Wafula E.K."/>
            <person name="Tanskanen J."/>
            <person name="Kim Y.M."/>
            <person name="Honaas L."/>
            <person name="Yang Z."/>
            <person name="Spallek T."/>
            <person name="Conn C.E."/>
            <person name="Ichihashi Y."/>
            <person name="Cheong K."/>
            <person name="Cui S."/>
            <person name="Der J.P."/>
            <person name="Gundlach H."/>
            <person name="Jiao Y."/>
            <person name="Hori C."/>
            <person name="Ishida J.K."/>
            <person name="Kasahara H."/>
            <person name="Kiba T."/>
            <person name="Kim M.S."/>
            <person name="Koo N."/>
            <person name="Laohavisit A."/>
            <person name="Lee Y.H."/>
            <person name="Lumba S."/>
            <person name="McCourt P."/>
            <person name="Mortimer J.C."/>
            <person name="Mutuku J.M."/>
            <person name="Nomura T."/>
            <person name="Sasaki-Sekimoto Y."/>
            <person name="Seto Y."/>
            <person name="Wang Y."/>
            <person name="Wakatake T."/>
            <person name="Sakakibara H."/>
            <person name="Demura T."/>
            <person name="Yamaguchi S."/>
            <person name="Yoneyama K."/>
            <person name="Manabe R.I."/>
            <person name="Nelson D.C."/>
            <person name="Schulman A.H."/>
            <person name="Timko M.P."/>
            <person name="dePamphilis C.W."/>
            <person name="Choi D."/>
            <person name="Shirasu K."/>
        </authorList>
    </citation>
    <scope>NUCLEOTIDE SEQUENCE [LARGE SCALE GENOMIC DNA]</scope>
    <source>
        <strain evidence="3">cv. UVA1</strain>
    </source>
</reference>